<dbReference type="OrthoDB" id="2162994at2759"/>
<feature type="compositionally biased region" description="Basic and acidic residues" evidence="5">
    <location>
        <begin position="102"/>
        <end position="115"/>
    </location>
</feature>
<evidence type="ECO:0000259" key="6">
    <source>
        <dbReference type="PROSITE" id="PS50114"/>
    </source>
</evidence>
<feature type="domain" description="GATA-type" evidence="6">
    <location>
        <begin position="50"/>
        <end position="82"/>
    </location>
</feature>
<dbReference type="Proteomes" id="UP000797356">
    <property type="component" value="Chromosome 2"/>
</dbReference>
<evidence type="ECO:0000256" key="2">
    <source>
        <dbReference type="ARBA" id="ARBA00022771"/>
    </source>
</evidence>
<dbReference type="EMBL" id="CM017873">
    <property type="protein sequence ID" value="KAG1330118.1"/>
    <property type="molecule type" value="Genomic_DNA"/>
</dbReference>
<dbReference type="AlphaFoldDB" id="A0A8K0HYC3"/>
<feature type="compositionally biased region" description="Polar residues" evidence="5">
    <location>
        <begin position="26"/>
        <end position="35"/>
    </location>
</feature>
<evidence type="ECO:0000256" key="5">
    <source>
        <dbReference type="SAM" id="MobiDB-lite"/>
    </source>
</evidence>
<dbReference type="SUPFAM" id="SSF57716">
    <property type="entry name" value="Glucocorticoid receptor-like (DNA-binding domain)"/>
    <property type="match status" value="1"/>
</dbReference>
<feature type="region of interest" description="Disordered" evidence="5">
    <location>
        <begin position="88"/>
        <end position="115"/>
    </location>
</feature>
<name>A0A8K0HYC3_COCNU</name>
<comment type="caution">
    <text evidence="7">The sequence shown here is derived from an EMBL/GenBank/DDBJ whole genome shotgun (WGS) entry which is preliminary data.</text>
</comment>
<dbReference type="CDD" id="cd00202">
    <property type="entry name" value="ZnF_GATA"/>
    <property type="match status" value="1"/>
</dbReference>
<dbReference type="InterPro" id="IPR013088">
    <property type="entry name" value="Znf_NHR/GATA"/>
</dbReference>
<dbReference type="InterPro" id="IPR052138">
    <property type="entry name" value="GATA_ZnFinger_Domain"/>
</dbReference>
<dbReference type="Gene3D" id="3.30.50.10">
    <property type="entry name" value="Erythroid Transcription Factor GATA-1, subunit A"/>
    <property type="match status" value="1"/>
</dbReference>
<dbReference type="PANTHER" id="PTHR47255">
    <property type="entry name" value="GATA TRANSCRIPTION FACTOR 22-RELATED"/>
    <property type="match status" value="1"/>
</dbReference>
<gene>
    <name evidence="7" type="ORF">COCNU_02G000860</name>
</gene>
<evidence type="ECO:0000313" key="8">
    <source>
        <dbReference type="Proteomes" id="UP000797356"/>
    </source>
</evidence>
<evidence type="ECO:0000256" key="3">
    <source>
        <dbReference type="ARBA" id="ARBA00022833"/>
    </source>
</evidence>
<proteinExistence type="predicted"/>
<keyword evidence="1" id="KW-0479">Metal-binding</keyword>
<dbReference type="PANTHER" id="PTHR47255:SF4">
    <property type="entry name" value="GATA ZINC FINGER DOMAIN-CONTAINING PROTEIN 12"/>
    <property type="match status" value="1"/>
</dbReference>
<reference evidence="7" key="2">
    <citation type="submission" date="2019-07" db="EMBL/GenBank/DDBJ databases">
        <authorList>
            <person name="Yang Y."/>
            <person name="Bocs S."/>
            <person name="Baudouin L."/>
        </authorList>
    </citation>
    <scope>NUCLEOTIDE SEQUENCE</scope>
    <source>
        <tissue evidence="7">Spear leaf of Hainan Tall coconut</tissue>
    </source>
</reference>
<dbReference type="PROSITE" id="PS50114">
    <property type="entry name" value="GATA_ZN_FINGER_2"/>
    <property type="match status" value="1"/>
</dbReference>
<dbReference type="PROSITE" id="PS00344">
    <property type="entry name" value="GATA_ZN_FINGER_1"/>
    <property type="match status" value="1"/>
</dbReference>
<feature type="region of interest" description="Disordered" evidence="5">
    <location>
        <begin position="26"/>
        <end position="45"/>
    </location>
</feature>
<feature type="compositionally biased region" description="Low complexity" evidence="5">
    <location>
        <begin position="36"/>
        <end position="45"/>
    </location>
</feature>
<evidence type="ECO:0000256" key="1">
    <source>
        <dbReference type="ARBA" id="ARBA00022723"/>
    </source>
</evidence>
<organism evidence="7 8">
    <name type="scientific">Cocos nucifera</name>
    <name type="common">Coconut palm</name>
    <dbReference type="NCBI Taxonomy" id="13894"/>
    <lineage>
        <taxon>Eukaryota</taxon>
        <taxon>Viridiplantae</taxon>
        <taxon>Streptophyta</taxon>
        <taxon>Embryophyta</taxon>
        <taxon>Tracheophyta</taxon>
        <taxon>Spermatophyta</taxon>
        <taxon>Magnoliopsida</taxon>
        <taxon>Liliopsida</taxon>
        <taxon>Arecaceae</taxon>
        <taxon>Arecoideae</taxon>
        <taxon>Cocoseae</taxon>
        <taxon>Attaleinae</taxon>
        <taxon>Cocos</taxon>
    </lineage>
</organism>
<dbReference type="GO" id="GO:0008270">
    <property type="term" value="F:zinc ion binding"/>
    <property type="evidence" value="ECO:0007669"/>
    <property type="project" value="UniProtKB-KW"/>
</dbReference>
<dbReference type="GO" id="GO:0043565">
    <property type="term" value="F:sequence-specific DNA binding"/>
    <property type="evidence" value="ECO:0007669"/>
    <property type="project" value="InterPro"/>
</dbReference>
<dbReference type="InterPro" id="IPR000679">
    <property type="entry name" value="Znf_GATA"/>
</dbReference>
<reference evidence="7" key="1">
    <citation type="journal article" date="2017" name="Gigascience">
        <title>The genome draft of coconut (Cocos nucifera).</title>
        <authorList>
            <person name="Xiao Y."/>
            <person name="Xu P."/>
            <person name="Fan H."/>
            <person name="Baudouin L."/>
            <person name="Xia W."/>
            <person name="Bocs S."/>
            <person name="Xu J."/>
            <person name="Li Q."/>
            <person name="Guo A."/>
            <person name="Zhou L."/>
            <person name="Li J."/>
            <person name="Wu Y."/>
            <person name="Ma Z."/>
            <person name="Armero A."/>
            <person name="Issali A.E."/>
            <person name="Liu N."/>
            <person name="Peng M."/>
            <person name="Yang Y."/>
        </authorList>
    </citation>
    <scope>NUCLEOTIDE SEQUENCE</scope>
    <source>
        <tissue evidence="7">Spear leaf of Hainan Tall coconut</tissue>
    </source>
</reference>
<dbReference type="GO" id="GO:0006355">
    <property type="term" value="P:regulation of DNA-templated transcription"/>
    <property type="evidence" value="ECO:0007669"/>
    <property type="project" value="InterPro"/>
</dbReference>
<evidence type="ECO:0000256" key="4">
    <source>
        <dbReference type="PROSITE-ProRule" id="PRU00094"/>
    </source>
</evidence>
<dbReference type="Pfam" id="PF00320">
    <property type="entry name" value="GATA"/>
    <property type="match status" value="1"/>
</dbReference>
<protein>
    <submittedName>
        <fullName evidence="7">Putative GATA transcription factor 22</fullName>
    </submittedName>
</protein>
<evidence type="ECO:0000313" key="7">
    <source>
        <dbReference type="EMBL" id="KAG1330118.1"/>
    </source>
</evidence>
<keyword evidence="3" id="KW-0862">Zinc</keyword>
<accession>A0A8K0HYC3</accession>
<keyword evidence="2 4" id="KW-0863">Zinc-finger</keyword>
<dbReference type="SMART" id="SM00401">
    <property type="entry name" value="ZnF_GATA"/>
    <property type="match status" value="1"/>
</dbReference>
<keyword evidence="8" id="KW-1185">Reference proteome</keyword>
<sequence length="175" mass="19412">MRFIRKMMNSGHVVMSKRRRNMQILQDQGRSNQDRSTSNISSNSPSGIIRVCSDCHATKTPLWRSGPRGPKSLCNACGIRQRKARRAMAAAAASGGSIPSEDPGKMPKEKKSDVDRTMPFKKRCKIIATTTQKKLCFDDVMISLSKSSAVHRVFPQDERDAALLLMALSWGIICS</sequence>